<dbReference type="PANTHER" id="PTHR34427:SF5">
    <property type="entry name" value="DUF4283 DOMAIN-CONTAINING PROTEIN"/>
    <property type="match status" value="1"/>
</dbReference>
<dbReference type="Proteomes" id="UP001386955">
    <property type="component" value="Unassembled WGS sequence"/>
</dbReference>
<reference evidence="2 3" key="1">
    <citation type="submission" date="2024-01" db="EMBL/GenBank/DDBJ databases">
        <title>The genomes of 5 underutilized Papilionoideae crops provide insights into root nodulation and disease resistanc.</title>
        <authorList>
            <person name="Jiang F."/>
        </authorList>
    </citation>
    <scope>NUCLEOTIDE SEQUENCE [LARGE SCALE GENOMIC DNA]</scope>
    <source>
        <strain evidence="2">DUOXIRENSHENG_FW03</strain>
        <tissue evidence="2">Leaves</tissue>
    </source>
</reference>
<comment type="caution">
    <text evidence="2">The sequence shown here is derived from an EMBL/GenBank/DDBJ whole genome shotgun (WGS) entry which is preliminary data.</text>
</comment>
<sequence>MGDNLVLLEVGEGYDLIETIEEDTDWFQEVFESTEAWIIEQYSRHRRVWVNYHGLLLQYWGEEGFREMEIFAGELVRIDLNTKNVSKIKVTRILIRTSMGNNGANPREEPKSSGKRDGDKTVNMPQKFQISLEGRVGQPQTQECENVSRATYVMGIESSNNRTSSAEMNQSQARVGVLLEPTKNDEASLITLTKAKESWDPTKVTQRSKEDMIKLRMKGTDAKEA</sequence>
<protein>
    <recommendedName>
        <fullName evidence="4">DUF4283 domain-containing protein</fullName>
    </recommendedName>
</protein>
<feature type="compositionally biased region" description="Basic and acidic residues" evidence="1">
    <location>
        <begin position="106"/>
        <end position="120"/>
    </location>
</feature>
<accession>A0AAN9S9S1</accession>
<dbReference type="AlphaFoldDB" id="A0AAN9S9S1"/>
<feature type="region of interest" description="Disordered" evidence="1">
    <location>
        <begin position="99"/>
        <end position="122"/>
    </location>
</feature>
<proteinExistence type="predicted"/>
<gene>
    <name evidence="2" type="ORF">VNO78_20639</name>
</gene>
<name>A0AAN9S9S1_PSOTE</name>
<dbReference type="PANTHER" id="PTHR34427">
    <property type="entry name" value="DUF4283 DOMAIN PROTEIN"/>
    <property type="match status" value="1"/>
</dbReference>
<evidence type="ECO:0000256" key="1">
    <source>
        <dbReference type="SAM" id="MobiDB-lite"/>
    </source>
</evidence>
<evidence type="ECO:0008006" key="4">
    <source>
        <dbReference type="Google" id="ProtNLM"/>
    </source>
</evidence>
<organism evidence="2 3">
    <name type="scientific">Psophocarpus tetragonolobus</name>
    <name type="common">Winged bean</name>
    <name type="synonym">Dolichos tetragonolobus</name>
    <dbReference type="NCBI Taxonomy" id="3891"/>
    <lineage>
        <taxon>Eukaryota</taxon>
        <taxon>Viridiplantae</taxon>
        <taxon>Streptophyta</taxon>
        <taxon>Embryophyta</taxon>
        <taxon>Tracheophyta</taxon>
        <taxon>Spermatophyta</taxon>
        <taxon>Magnoliopsida</taxon>
        <taxon>eudicotyledons</taxon>
        <taxon>Gunneridae</taxon>
        <taxon>Pentapetalae</taxon>
        <taxon>rosids</taxon>
        <taxon>fabids</taxon>
        <taxon>Fabales</taxon>
        <taxon>Fabaceae</taxon>
        <taxon>Papilionoideae</taxon>
        <taxon>50 kb inversion clade</taxon>
        <taxon>NPAAA clade</taxon>
        <taxon>indigoferoid/millettioid clade</taxon>
        <taxon>Phaseoleae</taxon>
        <taxon>Psophocarpus</taxon>
    </lineage>
</organism>
<evidence type="ECO:0000313" key="2">
    <source>
        <dbReference type="EMBL" id="KAK7392209.1"/>
    </source>
</evidence>
<evidence type="ECO:0000313" key="3">
    <source>
        <dbReference type="Proteomes" id="UP001386955"/>
    </source>
</evidence>
<dbReference type="EMBL" id="JAYMYS010000005">
    <property type="protein sequence ID" value="KAK7392209.1"/>
    <property type="molecule type" value="Genomic_DNA"/>
</dbReference>
<keyword evidence="3" id="KW-1185">Reference proteome</keyword>